<proteinExistence type="predicted"/>
<name>A0A9N7UU92_PLEPL</name>
<accession>A0A9N7UU92</accession>
<reference evidence="2" key="1">
    <citation type="submission" date="2020-03" db="EMBL/GenBank/DDBJ databases">
        <authorList>
            <person name="Weist P."/>
        </authorList>
    </citation>
    <scope>NUCLEOTIDE SEQUENCE</scope>
</reference>
<dbReference type="EMBL" id="CADEAL010001890">
    <property type="protein sequence ID" value="CAB1436426.1"/>
    <property type="molecule type" value="Genomic_DNA"/>
</dbReference>
<evidence type="ECO:0000256" key="1">
    <source>
        <dbReference type="SAM" id="MobiDB-lite"/>
    </source>
</evidence>
<comment type="caution">
    <text evidence="2">The sequence shown here is derived from an EMBL/GenBank/DDBJ whole genome shotgun (WGS) entry which is preliminary data.</text>
</comment>
<feature type="compositionally biased region" description="Low complexity" evidence="1">
    <location>
        <begin position="66"/>
        <end position="78"/>
    </location>
</feature>
<sequence length="128" mass="14028">MPRVEELEPWNVPRRPLQREAQREGGARRDKGTGLRWFRHCTVSAYVRVGGEEGTIIHPCQSHPLSQSTPATSATSATPTPPQALWQRSGLEFRRLLLSVPLCPAPPCPAPPCPAPPCPAPCVTFFVL</sequence>
<feature type="region of interest" description="Disordered" evidence="1">
    <location>
        <begin position="1"/>
        <end position="31"/>
    </location>
</feature>
<evidence type="ECO:0000313" key="2">
    <source>
        <dbReference type="EMBL" id="CAB1436426.1"/>
    </source>
</evidence>
<feature type="compositionally biased region" description="Basic and acidic residues" evidence="1">
    <location>
        <begin position="17"/>
        <end position="31"/>
    </location>
</feature>
<organism evidence="2 3">
    <name type="scientific">Pleuronectes platessa</name>
    <name type="common">European plaice</name>
    <dbReference type="NCBI Taxonomy" id="8262"/>
    <lineage>
        <taxon>Eukaryota</taxon>
        <taxon>Metazoa</taxon>
        <taxon>Chordata</taxon>
        <taxon>Craniata</taxon>
        <taxon>Vertebrata</taxon>
        <taxon>Euteleostomi</taxon>
        <taxon>Actinopterygii</taxon>
        <taxon>Neopterygii</taxon>
        <taxon>Teleostei</taxon>
        <taxon>Neoteleostei</taxon>
        <taxon>Acanthomorphata</taxon>
        <taxon>Carangaria</taxon>
        <taxon>Pleuronectiformes</taxon>
        <taxon>Pleuronectoidei</taxon>
        <taxon>Pleuronectidae</taxon>
        <taxon>Pleuronectes</taxon>
    </lineage>
</organism>
<gene>
    <name evidence="2" type="ORF">PLEPLA_LOCUS24459</name>
</gene>
<dbReference type="Proteomes" id="UP001153269">
    <property type="component" value="Unassembled WGS sequence"/>
</dbReference>
<feature type="region of interest" description="Disordered" evidence="1">
    <location>
        <begin position="58"/>
        <end position="83"/>
    </location>
</feature>
<keyword evidence="3" id="KW-1185">Reference proteome</keyword>
<evidence type="ECO:0000313" key="3">
    <source>
        <dbReference type="Proteomes" id="UP001153269"/>
    </source>
</evidence>
<dbReference type="AlphaFoldDB" id="A0A9N7UU92"/>
<protein>
    <submittedName>
        <fullName evidence="2">Uncharacterized protein</fullName>
    </submittedName>
</protein>